<feature type="region of interest" description="Disordered" evidence="1">
    <location>
        <begin position="1"/>
        <end position="42"/>
    </location>
</feature>
<name>A0A370TW69_9HELO</name>
<feature type="region of interest" description="Disordered" evidence="1">
    <location>
        <begin position="119"/>
        <end position="142"/>
    </location>
</feature>
<dbReference type="AlphaFoldDB" id="A0A370TW69"/>
<sequence length="165" mass="18642">MSTSSGNMDQPNSITGPRTPSHQLPSSHRIQRPVQHDTLYRPTGGRFSSFIDAIKRLADVVHMMDQYILPKEEISAPGQEVSIYTEKINVLNQITANLYSAIDSLNQEKDALNEIIREPHRDQAQEFQTSQAQEPRGDQPHELQAAQVQELEGKQIQKLRQTGKT</sequence>
<dbReference type="EMBL" id="NPIC01000002">
    <property type="protein sequence ID" value="RDL39776.1"/>
    <property type="molecule type" value="Genomic_DNA"/>
</dbReference>
<protein>
    <submittedName>
        <fullName evidence="2">Uncharacterized protein</fullName>
    </submittedName>
</protein>
<evidence type="ECO:0000256" key="1">
    <source>
        <dbReference type="SAM" id="MobiDB-lite"/>
    </source>
</evidence>
<keyword evidence="3" id="KW-1185">Reference proteome</keyword>
<feature type="compositionally biased region" description="Polar residues" evidence="1">
    <location>
        <begin position="1"/>
        <end position="28"/>
    </location>
</feature>
<reference evidence="2 3" key="1">
    <citation type="journal article" date="2018" name="IMA Fungus">
        <title>IMA Genome-F 9: Draft genome sequence of Annulohypoxylon stygium, Aspergillus mulundensis, Berkeleyomyces basicola (syn. Thielaviopsis basicola), Ceratocystis smalleyi, two Cercospora beticola strains, Coleophoma cylindrospora, Fusarium fracticaudum, Phialophora cf. hyalina, and Morchella septimelata.</title>
        <authorList>
            <person name="Wingfield B.D."/>
            <person name="Bills G.F."/>
            <person name="Dong Y."/>
            <person name="Huang W."/>
            <person name="Nel W.J."/>
            <person name="Swalarsk-Parry B.S."/>
            <person name="Vaghefi N."/>
            <person name="Wilken P.M."/>
            <person name="An Z."/>
            <person name="de Beer Z.W."/>
            <person name="De Vos L."/>
            <person name="Chen L."/>
            <person name="Duong T.A."/>
            <person name="Gao Y."/>
            <person name="Hammerbacher A."/>
            <person name="Kikkert J.R."/>
            <person name="Li Y."/>
            <person name="Li H."/>
            <person name="Li K."/>
            <person name="Li Q."/>
            <person name="Liu X."/>
            <person name="Ma X."/>
            <person name="Naidoo K."/>
            <person name="Pethybridge S.J."/>
            <person name="Sun J."/>
            <person name="Steenkamp E.T."/>
            <person name="van der Nest M.A."/>
            <person name="van Wyk S."/>
            <person name="Wingfield M.J."/>
            <person name="Xiong C."/>
            <person name="Yue Q."/>
            <person name="Zhang X."/>
        </authorList>
    </citation>
    <scope>NUCLEOTIDE SEQUENCE [LARGE SCALE GENOMIC DNA]</scope>
    <source>
        <strain evidence="2 3">BP 5553</strain>
    </source>
</reference>
<accession>A0A370TW69</accession>
<dbReference type="Proteomes" id="UP000254866">
    <property type="component" value="Unassembled WGS sequence"/>
</dbReference>
<organism evidence="2 3">
    <name type="scientific">Venustampulla echinocandica</name>
    <dbReference type="NCBI Taxonomy" id="2656787"/>
    <lineage>
        <taxon>Eukaryota</taxon>
        <taxon>Fungi</taxon>
        <taxon>Dikarya</taxon>
        <taxon>Ascomycota</taxon>
        <taxon>Pezizomycotina</taxon>
        <taxon>Leotiomycetes</taxon>
        <taxon>Helotiales</taxon>
        <taxon>Pleuroascaceae</taxon>
        <taxon>Venustampulla</taxon>
    </lineage>
</organism>
<gene>
    <name evidence="2" type="ORF">BP5553_04116</name>
</gene>
<evidence type="ECO:0000313" key="2">
    <source>
        <dbReference type="EMBL" id="RDL39776.1"/>
    </source>
</evidence>
<evidence type="ECO:0000313" key="3">
    <source>
        <dbReference type="Proteomes" id="UP000254866"/>
    </source>
</evidence>
<comment type="caution">
    <text evidence="2">The sequence shown here is derived from an EMBL/GenBank/DDBJ whole genome shotgun (WGS) entry which is preliminary data.</text>
</comment>
<proteinExistence type="predicted"/>
<dbReference type="RefSeq" id="XP_031872432.1">
    <property type="nucleotide sequence ID" value="XM_032012739.1"/>
</dbReference>
<dbReference type="GeneID" id="43596965"/>